<sequence length="103" mass="11502">MVTENHVCLVHYDRSGVYFSPLIDINKEKETFIRLILGVSSPDEKILGLDTSVQWVIDDVTGRKVSGTVKVDEKDPEKGTSTVVTYDLDMEEPPLIRPRTPGA</sequence>
<dbReference type="Pfam" id="PF17667">
    <property type="entry name" value="Pkinase_fungal"/>
    <property type="match status" value="1"/>
</dbReference>
<dbReference type="Proteomes" id="UP000298030">
    <property type="component" value="Unassembled WGS sequence"/>
</dbReference>
<name>A0A4Y7SJN0_COPMI</name>
<comment type="caution">
    <text evidence="2">The sequence shown here is derived from an EMBL/GenBank/DDBJ whole genome shotgun (WGS) entry which is preliminary data.</text>
</comment>
<protein>
    <recommendedName>
        <fullName evidence="1">Fungal-type protein kinase domain-containing protein</fullName>
    </recommendedName>
</protein>
<reference evidence="2 3" key="1">
    <citation type="journal article" date="2019" name="Nat. Ecol. Evol.">
        <title>Megaphylogeny resolves global patterns of mushroom evolution.</title>
        <authorList>
            <person name="Varga T."/>
            <person name="Krizsan K."/>
            <person name="Foldi C."/>
            <person name="Dima B."/>
            <person name="Sanchez-Garcia M."/>
            <person name="Sanchez-Ramirez S."/>
            <person name="Szollosi G.J."/>
            <person name="Szarkandi J.G."/>
            <person name="Papp V."/>
            <person name="Albert L."/>
            <person name="Andreopoulos W."/>
            <person name="Angelini C."/>
            <person name="Antonin V."/>
            <person name="Barry K.W."/>
            <person name="Bougher N.L."/>
            <person name="Buchanan P."/>
            <person name="Buyck B."/>
            <person name="Bense V."/>
            <person name="Catcheside P."/>
            <person name="Chovatia M."/>
            <person name="Cooper J."/>
            <person name="Damon W."/>
            <person name="Desjardin D."/>
            <person name="Finy P."/>
            <person name="Geml J."/>
            <person name="Haridas S."/>
            <person name="Hughes K."/>
            <person name="Justo A."/>
            <person name="Karasinski D."/>
            <person name="Kautmanova I."/>
            <person name="Kiss B."/>
            <person name="Kocsube S."/>
            <person name="Kotiranta H."/>
            <person name="LaButti K.M."/>
            <person name="Lechner B.E."/>
            <person name="Liimatainen K."/>
            <person name="Lipzen A."/>
            <person name="Lukacs Z."/>
            <person name="Mihaltcheva S."/>
            <person name="Morgado L.N."/>
            <person name="Niskanen T."/>
            <person name="Noordeloos M.E."/>
            <person name="Ohm R.A."/>
            <person name="Ortiz-Santana B."/>
            <person name="Ovrebo C."/>
            <person name="Racz N."/>
            <person name="Riley R."/>
            <person name="Savchenko A."/>
            <person name="Shiryaev A."/>
            <person name="Soop K."/>
            <person name="Spirin V."/>
            <person name="Szebenyi C."/>
            <person name="Tomsovsky M."/>
            <person name="Tulloss R.E."/>
            <person name="Uehling J."/>
            <person name="Grigoriev I.V."/>
            <person name="Vagvolgyi C."/>
            <person name="Papp T."/>
            <person name="Martin F.M."/>
            <person name="Miettinen O."/>
            <person name="Hibbett D.S."/>
            <person name="Nagy L.G."/>
        </authorList>
    </citation>
    <scope>NUCLEOTIDE SEQUENCE [LARGE SCALE GENOMIC DNA]</scope>
    <source>
        <strain evidence="2 3">FP101781</strain>
    </source>
</reference>
<keyword evidence="3" id="KW-1185">Reference proteome</keyword>
<feature type="domain" description="Fungal-type protein kinase" evidence="1">
    <location>
        <begin position="2"/>
        <end position="60"/>
    </location>
</feature>
<evidence type="ECO:0000313" key="3">
    <source>
        <dbReference type="Proteomes" id="UP000298030"/>
    </source>
</evidence>
<dbReference type="AlphaFoldDB" id="A0A4Y7SJN0"/>
<accession>A0A4Y7SJN0</accession>
<evidence type="ECO:0000313" key="2">
    <source>
        <dbReference type="EMBL" id="TEB22076.1"/>
    </source>
</evidence>
<gene>
    <name evidence="2" type="ORF">FA13DRAFT_1799188</name>
</gene>
<dbReference type="InterPro" id="IPR040976">
    <property type="entry name" value="Pkinase_fungal"/>
</dbReference>
<proteinExistence type="predicted"/>
<evidence type="ECO:0000259" key="1">
    <source>
        <dbReference type="Pfam" id="PF17667"/>
    </source>
</evidence>
<organism evidence="2 3">
    <name type="scientific">Coprinellus micaceus</name>
    <name type="common">Glistening ink-cap mushroom</name>
    <name type="synonym">Coprinus micaceus</name>
    <dbReference type="NCBI Taxonomy" id="71717"/>
    <lineage>
        <taxon>Eukaryota</taxon>
        <taxon>Fungi</taxon>
        <taxon>Dikarya</taxon>
        <taxon>Basidiomycota</taxon>
        <taxon>Agaricomycotina</taxon>
        <taxon>Agaricomycetes</taxon>
        <taxon>Agaricomycetidae</taxon>
        <taxon>Agaricales</taxon>
        <taxon>Agaricineae</taxon>
        <taxon>Psathyrellaceae</taxon>
        <taxon>Coprinellus</taxon>
    </lineage>
</organism>
<dbReference type="EMBL" id="QPFP01000097">
    <property type="protein sequence ID" value="TEB22076.1"/>
    <property type="molecule type" value="Genomic_DNA"/>
</dbReference>
<dbReference type="OrthoDB" id="5584477at2759"/>